<reference evidence="1" key="2">
    <citation type="submission" date="2012-12" db="EMBL/GenBank/DDBJ databases">
        <authorList>
            <consortium name="WormBase Consortium"/>
            <person name="Ghedin E."/>
            <person name="Paulini M."/>
        </authorList>
    </citation>
    <scope>NUCLEOTIDE SEQUENCE</scope>
    <source>
        <strain evidence="1">FR3</strain>
    </source>
</reference>
<reference evidence="1" key="1">
    <citation type="journal article" date="2007" name="Science">
        <title>Draft genome of the filarial nematode parasite Brugia malayi.</title>
        <authorList>
            <person name="Ghedin E."/>
            <person name="Wang S."/>
            <person name="Spiro D."/>
            <person name="Caler E."/>
            <person name="Zhao Q."/>
            <person name="Crabtree J."/>
            <person name="Allen J.E."/>
            <person name="Delcher A.L."/>
            <person name="Guiliano D.B."/>
            <person name="Miranda-Saavedra D."/>
            <person name="Angiuoli S.V."/>
            <person name="Creasy T."/>
            <person name="Amedeo P."/>
            <person name="Haas B."/>
            <person name="El-Sayed N.M."/>
            <person name="Wortman J.R."/>
            <person name="Feldblyum T."/>
            <person name="Tallon L."/>
            <person name="Schatz M."/>
            <person name="Shumway M."/>
            <person name="Koo H."/>
            <person name="Salzberg S.L."/>
            <person name="Schobel S."/>
            <person name="Pertea M."/>
            <person name="Pop M."/>
            <person name="White O."/>
            <person name="Barton G.J."/>
            <person name="Carlow C.K."/>
            <person name="Crawford M.J."/>
            <person name="Daub J."/>
            <person name="Dimmic M.W."/>
            <person name="Estes C.F."/>
            <person name="Foster J.M."/>
            <person name="Ganatra M."/>
            <person name="Gregory W.F."/>
            <person name="Johnson N.M."/>
            <person name="Jin J."/>
            <person name="Komuniecki R."/>
            <person name="Korf I."/>
            <person name="Kumar S."/>
            <person name="Laney S."/>
            <person name="Li B.W."/>
            <person name="Li W."/>
            <person name="Lindblom T.H."/>
            <person name="Lustigman S."/>
            <person name="Ma D."/>
            <person name="Maina C.V."/>
            <person name="Martin D.M."/>
            <person name="McCarter J.P."/>
            <person name="McReynolds L."/>
            <person name="Mitreva M."/>
            <person name="Nutman T.B."/>
            <person name="Parkinson J."/>
            <person name="Peregrin-Alvarez J.M."/>
            <person name="Poole C."/>
            <person name="Ren Q."/>
            <person name="Saunders L."/>
            <person name="Sluder A.E."/>
            <person name="Smith K."/>
            <person name="Stanke M."/>
            <person name="Unnasch T.R."/>
            <person name="Ware J."/>
            <person name="Wei A.D."/>
            <person name="Weil G."/>
            <person name="Williams D.J."/>
            <person name="Zhang Y."/>
            <person name="Williams S.A."/>
            <person name="Fraser-Liggett C."/>
            <person name="Slatko B."/>
            <person name="Blaxter M.L."/>
            <person name="Scott A.L."/>
        </authorList>
    </citation>
    <scope>NUCLEOTIDE SEQUENCE</scope>
    <source>
        <strain evidence="1">FR3</strain>
    </source>
</reference>
<sequence length="36" mass="4027">MWSHATLSVKIIGNIIILYAIKLHLDVNVNHLSDPS</sequence>
<dbReference type="EMBL" id="LN855780">
    <property type="protein sequence ID" value="CDP91234.1"/>
    <property type="molecule type" value="Genomic_DNA"/>
</dbReference>
<gene>
    <name evidence="1" type="primary">Bm123</name>
    <name evidence="1" type="ORF">BM_Bm123</name>
</gene>
<protein>
    <submittedName>
        <fullName evidence="1">Bm123</fullName>
    </submittedName>
</protein>
<organism evidence="1">
    <name type="scientific">Brugia malayi</name>
    <name type="common">Filarial nematode worm</name>
    <dbReference type="NCBI Taxonomy" id="6279"/>
    <lineage>
        <taxon>Eukaryota</taxon>
        <taxon>Metazoa</taxon>
        <taxon>Ecdysozoa</taxon>
        <taxon>Nematoda</taxon>
        <taxon>Chromadorea</taxon>
        <taxon>Rhabditida</taxon>
        <taxon>Spirurina</taxon>
        <taxon>Spiruromorpha</taxon>
        <taxon>Filarioidea</taxon>
        <taxon>Onchocercidae</taxon>
        <taxon>Brugia</taxon>
    </lineage>
</organism>
<evidence type="ECO:0000313" key="1">
    <source>
        <dbReference type="EMBL" id="CDP91234.1"/>
    </source>
</evidence>
<name>A0A1I9FZU2_BRUMA</name>
<accession>A0A1I9FZU2</accession>
<proteinExistence type="predicted"/>
<dbReference type="AlphaFoldDB" id="A0A1I9FZU2"/>